<keyword evidence="3" id="KW-1185">Reference proteome</keyword>
<sequence length="293" mass="31431">MTRLIKAEIYKVYKTRVIKVLCVIMILLAVMLLGISKLLSSEDFIKGSLKGMSEAQQEQLMNQLQSTSNGDTAMVQPGGGTGFHIAAKDIFHPKGGEIYYSSFGVGAIEIIMSILIGAVVAGEYSSGTIKNILAYGKKREHYYLSKLIAIAIAVGVLLGIMVSIASIGASIMYGWGGDVGLIEVLKTFSAALIVGTSVSSLIMLIATLAKSNGTTIGIGIVLFTVVPTIISNLYGKYNWFDRLYEITPAYNWAVITSTHASSGEFTKAIIVAIITIIIATLSGIMIFKKQDIR</sequence>
<feature type="transmembrane region" description="Helical" evidence="1">
    <location>
        <begin position="188"/>
        <end position="209"/>
    </location>
</feature>
<evidence type="ECO:0000256" key="1">
    <source>
        <dbReference type="SAM" id="Phobius"/>
    </source>
</evidence>
<proteinExistence type="predicted"/>
<dbReference type="GO" id="GO:0005886">
    <property type="term" value="C:plasma membrane"/>
    <property type="evidence" value="ECO:0007669"/>
    <property type="project" value="UniProtKB-SubCell"/>
</dbReference>
<organism evidence="2 3">
    <name type="scientific">Clostridium paridis</name>
    <dbReference type="NCBI Taxonomy" id="2803863"/>
    <lineage>
        <taxon>Bacteria</taxon>
        <taxon>Bacillati</taxon>
        <taxon>Bacillota</taxon>
        <taxon>Clostridia</taxon>
        <taxon>Eubacteriales</taxon>
        <taxon>Clostridiaceae</taxon>
        <taxon>Clostridium</taxon>
    </lineage>
</organism>
<feature type="transmembrane region" description="Helical" evidence="1">
    <location>
        <begin position="143"/>
        <end position="176"/>
    </location>
</feature>
<evidence type="ECO:0000313" key="2">
    <source>
        <dbReference type="EMBL" id="MBL4930964.1"/>
    </source>
</evidence>
<dbReference type="PANTHER" id="PTHR37305:SF1">
    <property type="entry name" value="MEMBRANE PROTEIN"/>
    <property type="match status" value="1"/>
</dbReference>
<keyword evidence="1" id="KW-0472">Membrane</keyword>
<accession>A0A937FD23</accession>
<dbReference type="RefSeq" id="WP_202766341.1">
    <property type="nucleotide sequence ID" value="NZ_JAESWA010000017.1"/>
</dbReference>
<dbReference type="GO" id="GO:0140359">
    <property type="term" value="F:ABC-type transporter activity"/>
    <property type="evidence" value="ECO:0007669"/>
    <property type="project" value="InterPro"/>
</dbReference>
<keyword evidence="1" id="KW-0812">Transmembrane</keyword>
<protein>
    <submittedName>
        <fullName evidence="2">ABC transporter permease subunit</fullName>
    </submittedName>
</protein>
<dbReference type="Proteomes" id="UP000623681">
    <property type="component" value="Unassembled WGS sequence"/>
</dbReference>
<feature type="transmembrane region" description="Helical" evidence="1">
    <location>
        <begin position="20"/>
        <end position="39"/>
    </location>
</feature>
<keyword evidence="1" id="KW-1133">Transmembrane helix</keyword>
<dbReference type="Pfam" id="PF12679">
    <property type="entry name" value="ABC2_membrane_2"/>
    <property type="match status" value="1"/>
</dbReference>
<dbReference type="AlphaFoldDB" id="A0A937FD23"/>
<evidence type="ECO:0000313" key="3">
    <source>
        <dbReference type="Proteomes" id="UP000623681"/>
    </source>
</evidence>
<comment type="caution">
    <text evidence="2">The sequence shown here is derived from an EMBL/GenBank/DDBJ whole genome shotgun (WGS) entry which is preliminary data.</text>
</comment>
<gene>
    <name evidence="2" type="ORF">JK634_04040</name>
</gene>
<dbReference type="EMBL" id="JAESWA010000017">
    <property type="protein sequence ID" value="MBL4930964.1"/>
    <property type="molecule type" value="Genomic_DNA"/>
</dbReference>
<dbReference type="PANTHER" id="PTHR37305">
    <property type="entry name" value="INTEGRAL MEMBRANE PROTEIN-RELATED"/>
    <property type="match status" value="1"/>
</dbReference>
<reference evidence="2" key="1">
    <citation type="submission" date="2021-01" db="EMBL/GenBank/DDBJ databases">
        <title>Genome public.</title>
        <authorList>
            <person name="Liu C."/>
            <person name="Sun Q."/>
        </authorList>
    </citation>
    <scope>NUCLEOTIDE SEQUENCE</scope>
    <source>
        <strain evidence="2">YIM B02565</strain>
    </source>
</reference>
<name>A0A937FD23_9CLOT</name>
<feature type="transmembrane region" description="Helical" evidence="1">
    <location>
        <begin position="216"/>
        <end position="234"/>
    </location>
</feature>
<feature type="transmembrane region" description="Helical" evidence="1">
    <location>
        <begin position="98"/>
        <end position="122"/>
    </location>
</feature>
<feature type="transmembrane region" description="Helical" evidence="1">
    <location>
        <begin position="268"/>
        <end position="287"/>
    </location>
</feature>